<evidence type="ECO:0000256" key="2">
    <source>
        <dbReference type="ARBA" id="ARBA00022448"/>
    </source>
</evidence>
<dbReference type="GO" id="GO:0016020">
    <property type="term" value="C:membrane"/>
    <property type="evidence" value="ECO:0007669"/>
    <property type="project" value="UniProtKB-SubCell"/>
</dbReference>
<keyword evidence="3 6" id="KW-0812">Transmembrane</keyword>
<dbReference type="EMBL" id="CP069114">
    <property type="protein sequence ID" value="QSS63435.1"/>
    <property type="molecule type" value="Genomic_DNA"/>
</dbReference>
<comment type="subcellular location">
    <subcellularLocation>
        <location evidence="1">Membrane</location>
        <topology evidence="1">Multi-pass membrane protein</topology>
    </subcellularLocation>
</comment>
<dbReference type="InterPro" id="IPR036259">
    <property type="entry name" value="MFS_trans_sf"/>
</dbReference>
<evidence type="ECO:0000256" key="4">
    <source>
        <dbReference type="ARBA" id="ARBA00022989"/>
    </source>
</evidence>
<dbReference type="OrthoDB" id="2962993at2759"/>
<evidence type="ECO:0000256" key="5">
    <source>
        <dbReference type="ARBA" id="ARBA00023136"/>
    </source>
</evidence>
<evidence type="ECO:0008006" key="9">
    <source>
        <dbReference type="Google" id="ProtNLM"/>
    </source>
</evidence>
<reference evidence="7" key="1">
    <citation type="submission" date="2021-01" db="EMBL/GenBank/DDBJ databases">
        <title>Chromosome-level genome assembly of a human fungal pathogen reveals clustering of transcriptionally co-regulated genes.</title>
        <authorList>
            <person name="Voorhies M."/>
            <person name="Cohen S."/>
            <person name="Shea T.P."/>
            <person name="Petrus S."/>
            <person name="Munoz J.F."/>
            <person name="Poplawski S."/>
            <person name="Goldman W.E."/>
            <person name="Michael T."/>
            <person name="Cuomo C.A."/>
            <person name="Sil A."/>
            <person name="Beyhan S."/>
        </authorList>
    </citation>
    <scope>NUCLEOTIDE SEQUENCE</scope>
    <source>
        <strain evidence="7">WU24</strain>
    </source>
</reference>
<gene>
    <name evidence="7" type="ORF">I7I51_00493</name>
</gene>
<dbReference type="VEuPathDB" id="FungiDB:I7I51_00493"/>
<evidence type="ECO:0000313" key="7">
    <source>
        <dbReference type="EMBL" id="QSS63435.1"/>
    </source>
</evidence>
<dbReference type="PANTHER" id="PTHR43791:SF18">
    <property type="entry name" value="NICOTINIC ACID TRANSPORTER TNA1, PUTATIVE (AFU_ORTHOLOGUE AFUA_3G03820)-RELATED"/>
    <property type="match status" value="1"/>
</dbReference>
<keyword evidence="2" id="KW-0813">Transport</keyword>
<organism evidence="7 8">
    <name type="scientific">Ajellomyces capsulatus</name>
    <name type="common">Darling's disease fungus</name>
    <name type="synonym">Histoplasma capsulatum</name>
    <dbReference type="NCBI Taxonomy" id="5037"/>
    <lineage>
        <taxon>Eukaryota</taxon>
        <taxon>Fungi</taxon>
        <taxon>Dikarya</taxon>
        <taxon>Ascomycota</taxon>
        <taxon>Pezizomycotina</taxon>
        <taxon>Eurotiomycetes</taxon>
        <taxon>Eurotiomycetidae</taxon>
        <taxon>Onygenales</taxon>
        <taxon>Ajellomycetaceae</taxon>
        <taxon>Histoplasma</taxon>
    </lineage>
</organism>
<dbReference type="AlphaFoldDB" id="A0A8A1MC70"/>
<sequence length="147" mass="16688">MLGSYIYIFAAIISVLSAWLSDRQGQRSLLLFFHVLCIVVGYTIIISGSARGFPGVVYFGTFVVVSGIYPALPAIVTWLSNNMAGDYKSGRNGDTNWSWEFCWSHGFEPLPNTRRTDILSRPRPRTRVGLFRPTRYHRPPSFLPDRQ</sequence>
<dbReference type="Gene3D" id="1.20.1250.20">
    <property type="entry name" value="MFS general substrate transporter like domains"/>
    <property type="match status" value="1"/>
</dbReference>
<name>A0A8A1MC70_AJECA</name>
<accession>A0A8A1MC70</accession>
<evidence type="ECO:0000313" key="8">
    <source>
        <dbReference type="Proteomes" id="UP000663671"/>
    </source>
</evidence>
<feature type="transmembrane region" description="Helical" evidence="6">
    <location>
        <begin position="29"/>
        <end position="50"/>
    </location>
</feature>
<proteinExistence type="predicted"/>
<evidence type="ECO:0000256" key="6">
    <source>
        <dbReference type="SAM" id="Phobius"/>
    </source>
</evidence>
<dbReference type="SUPFAM" id="SSF103473">
    <property type="entry name" value="MFS general substrate transporter"/>
    <property type="match status" value="1"/>
</dbReference>
<feature type="transmembrane region" description="Helical" evidence="6">
    <location>
        <begin position="56"/>
        <end position="79"/>
    </location>
</feature>
<feature type="transmembrane region" description="Helical" evidence="6">
    <location>
        <begin position="6"/>
        <end position="22"/>
    </location>
</feature>
<keyword evidence="5 6" id="KW-0472">Membrane</keyword>
<keyword evidence="4 6" id="KW-1133">Transmembrane helix</keyword>
<dbReference type="GO" id="GO:0022857">
    <property type="term" value="F:transmembrane transporter activity"/>
    <property type="evidence" value="ECO:0007669"/>
    <property type="project" value="TreeGrafter"/>
</dbReference>
<protein>
    <recommendedName>
        <fullName evidence="9">Major facilitator superfamily (MFS) profile domain-containing protein</fullName>
    </recommendedName>
</protein>
<evidence type="ECO:0000256" key="1">
    <source>
        <dbReference type="ARBA" id="ARBA00004141"/>
    </source>
</evidence>
<evidence type="ECO:0000256" key="3">
    <source>
        <dbReference type="ARBA" id="ARBA00022692"/>
    </source>
</evidence>
<dbReference type="Proteomes" id="UP000663671">
    <property type="component" value="Chromosome 1"/>
</dbReference>
<dbReference type="PANTHER" id="PTHR43791">
    <property type="entry name" value="PERMEASE-RELATED"/>
    <property type="match status" value="1"/>
</dbReference>